<protein>
    <recommendedName>
        <fullName evidence="1">diguanylate cyclase</fullName>
        <ecNumber evidence="1">2.7.7.65</ecNumber>
    </recommendedName>
</protein>
<dbReference type="EMBL" id="JACCFH010000001">
    <property type="protein sequence ID" value="NYG34052.1"/>
    <property type="molecule type" value="Genomic_DNA"/>
</dbReference>
<dbReference type="Proteomes" id="UP000518288">
    <property type="component" value="Unassembled WGS sequence"/>
</dbReference>
<dbReference type="GO" id="GO:0043709">
    <property type="term" value="P:cell adhesion involved in single-species biofilm formation"/>
    <property type="evidence" value="ECO:0007669"/>
    <property type="project" value="TreeGrafter"/>
</dbReference>
<sequence length="451" mass="50540">MTTQIWHQVIRHGIENVANNPHVLELLQHWQTARMAQRRPSVAMFHAGRWPELYPRLMLLRREGDEFVYGHYGAEIARHSQGDMTGRKVSDFGGRLSAFFLATYQDALAHDQPIYTVHVSDRSLSVFTWERLILPLDSQDGADWLLVYGHPLQMRHQLLESVLDATSDALLALRRVHDAQGVDLGWMVLVINPAFTEMFGLVSRALVGHLVHEALADWAALNVEAECLLTMASATPRAVTRVLLTSQNLLRYLDIQIRPLKDGVVVSLTDATDLHEAQKRLRHLATTDALTGLANRREFDEQLHLEVQRARRSGEPLALVMADIDAFKAYNDHCGHAAGDDCLRQFALAMKSVFARELDVVARYGGEEFAILLPGTGVEGAFNLTERLLQRLQREALPHPASPVAAVVTASFGITAFGARDPDDEIHLLRRADRALYEAKQTGRNRVCLAR</sequence>
<dbReference type="GO" id="GO:1902201">
    <property type="term" value="P:negative regulation of bacterial-type flagellum-dependent cell motility"/>
    <property type="evidence" value="ECO:0007669"/>
    <property type="project" value="TreeGrafter"/>
</dbReference>
<dbReference type="InterPro" id="IPR000160">
    <property type="entry name" value="GGDEF_dom"/>
</dbReference>
<keyword evidence="5" id="KW-1185">Reference proteome</keyword>
<dbReference type="SUPFAM" id="SSF55785">
    <property type="entry name" value="PYP-like sensor domain (PAS domain)"/>
    <property type="match status" value="1"/>
</dbReference>
<dbReference type="SUPFAM" id="SSF55073">
    <property type="entry name" value="Nucleotide cyclase"/>
    <property type="match status" value="1"/>
</dbReference>
<dbReference type="SMART" id="SM00267">
    <property type="entry name" value="GGDEF"/>
    <property type="match status" value="1"/>
</dbReference>
<dbReference type="PANTHER" id="PTHR45138:SF9">
    <property type="entry name" value="DIGUANYLATE CYCLASE DGCM-RELATED"/>
    <property type="match status" value="1"/>
</dbReference>
<name>A0A7Y9R2X2_9BURK</name>
<dbReference type="InterPro" id="IPR050469">
    <property type="entry name" value="Diguanylate_Cyclase"/>
</dbReference>
<organism evidence="4 5">
    <name type="scientific">Sphaerotilus montanus</name>
    <dbReference type="NCBI Taxonomy" id="522889"/>
    <lineage>
        <taxon>Bacteria</taxon>
        <taxon>Pseudomonadati</taxon>
        <taxon>Pseudomonadota</taxon>
        <taxon>Betaproteobacteria</taxon>
        <taxon>Burkholderiales</taxon>
        <taxon>Sphaerotilaceae</taxon>
        <taxon>Sphaerotilus</taxon>
    </lineage>
</organism>
<dbReference type="GO" id="GO:0052621">
    <property type="term" value="F:diguanylate cyclase activity"/>
    <property type="evidence" value="ECO:0007669"/>
    <property type="project" value="UniProtKB-EC"/>
</dbReference>
<gene>
    <name evidence="4" type="ORF">BDD16_003038</name>
</gene>
<comment type="caution">
    <text evidence="4">The sequence shown here is derived from an EMBL/GenBank/DDBJ whole genome shotgun (WGS) entry which is preliminary data.</text>
</comment>
<dbReference type="PANTHER" id="PTHR45138">
    <property type="entry name" value="REGULATORY COMPONENTS OF SENSORY TRANSDUCTION SYSTEM"/>
    <property type="match status" value="1"/>
</dbReference>
<proteinExistence type="predicted"/>
<dbReference type="CDD" id="cd01949">
    <property type="entry name" value="GGDEF"/>
    <property type="match status" value="1"/>
</dbReference>
<dbReference type="RefSeq" id="WP_179634745.1">
    <property type="nucleotide sequence ID" value="NZ_JACCFH010000001.1"/>
</dbReference>
<dbReference type="Gene3D" id="3.30.450.20">
    <property type="entry name" value="PAS domain"/>
    <property type="match status" value="1"/>
</dbReference>
<dbReference type="NCBIfam" id="TIGR00254">
    <property type="entry name" value="GGDEF"/>
    <property type="match status" value="1"/>
</dbReference>
<dbReference type="EC" id="2.7.7.65" evidence="1"/>
<evidence type="ECO:0000256" key="1">
    <source>
        <dbReference type="ARBA" id="ARBA00012528"/>
    </source>
</evidence>
<evidence type="ECO:0000313" key="4">
    <source>
        <dbReference type="EMBL" id="NYG34052.1"/>
    </source>
</evidence>
<comment type="catalytic activity">
    <reaction evidence="2">
        <text>2 GTP = 3',3'-c-di-GMP + 2 diphosphate</text>
        <dbReference type="Rhea" id="RHEA:24898"/>
        <dbReference type="ChEBI" id="CHEBI:33019"/>
        <dbReference type="ChEBI" id="CHEBI:37565"/>
        <dbReference type="ChEBI" id="CHEBI:58805"/>
        <dbReference type="EC" id="2.7.7.65"/>
    </reaction>
</comment>
<reference evidence="4 5" key="1">
    <citation type="submission" date="2020-07" db="EMBL/GenBank/DDBJ databases">
        <title>Genomic Encyclopedia of Archaeal and Bacterial Type Strains, Phase II (KMG-II): from individual species to whole genera.</title>
        <authorList>
            <person name="Goeker M."/>
        </authorList>
    </citation>
    <scope>NUCLEOTIDE SEQUENCE [LARGE SCALE GENOMIC DNA]</scope>
    <source>
        <strain evidence="4 5">DSM 21226</strain>
    </source>
</reference>
<dbReference type="PROSITE" id="PS50887">
    <property type="entry name" value="GGDEF"/>
    <property type="match status" value="1"/>
</dbReference>
<dbReference type="InterPro" id="IPR043128">
    <property type="entry name" value="Rev_trsase/Diguanyl_cyclase"/>
</dbReference>
<accession>A0A7Y9R2X2</accession>
<evidence type="ECO:0000313" key="5">
    <source>
        <dbReference type="Proteomes" id="UP000518288"/>
    </source>
</evidence>
<dbReference type="InterPro" id="IPR035965">
    <property type="entry name" value="PAS-like_dom_sf"/>
</dbReference>
<evidence type="ECO:0000256" key="2">
    <source>
        <dbReference type="ARBA" id="ARBA00034247"/>
    </source>
</evidence>
<feature type="domain" description="GGDEF" evidence="3">
    <location>
        <begin position="315"/>
        <end position="451"/>
    </location>
</feature>
<dbReference type="Gene3D" id="3.30.70.270">
    <property type="match status" value="1"/>
</dbReference>
<dbReference type="InterPro" id="IPR029787">
    <property type="entry name" value="Nucleotide_cyclase"/>
</dbReference>
<dbReference type="AlphaFoldDB" id="A0A7Y9R2X2"/>
<dbReference type="FunFam" id="3.30.70.270:FF:000001">
    <property type="entry name" value="Diguanylate cyclase domain protein"/>
    <property type="match status" value="1"/>
</dbReference>
<dbReference type="GO" id="GO:0005886">
    <property type="term" value="C:plasma membrane"/>
    <property type="evidence" value="ECO:0007669"/>
    <property type="project" value="TreeGrafter"/>
</dbReference>
<evidence type="ECO:0000259" key="3">
    <source>
        <dbReference type="PROSITE" id="PS50887"/>
    </source>
</evidence>
<dbReference type="Pfam" id="PF00990">
    <property type="entry name" value="GGDEF"/>
    <property type="match status" value="1"/>
</dbReference>